<dbReference type="PANTHER" id="PTHR43464:SF82">
    <property type="entry name" value="METHYLTRANSFERASE DOMAIN-CONTAINING PROTEIN"/>
    <property type="match status" value="1"/>
</dbReference>
<dbReference type="PANTHER" id="PTHR43464">
    <property type="entry name" value="METHYLTRANSFERASE"/>
    <property type="match status" value="1"/>
</dbReference>
<keyword evidence="2" id="KW-0489">Methyltransferase</keyword>
<dbReference type="GO" id="GO:0032259">
    <property type="term" value="P:methylation"/>
    <property type="evidence" value="ECO:0007669"/>
    <property type="project" value="UniProtKB-KW"/>
</dbReference>
<evidence type="ECO:0000313" key="3">
    <source>
        <dbReference type="Proteomes" id="UP000198983"/>
    </source>
</evidence>
<proteinExistence type="predicted"/>
<dbReference type="Gene3D" id="3.40.50.150">
    <property type="entry name" value="Vaccinia Virus protein VP39"/>
    <property type="match status" value="1"/>
</dbReference>
<dbReference type="CDD" id="cd02440">
    <property type="entry name" value="AdoMet_MTases"/>
    <property type="match status" value="1"/>
</dbReference>
<evidence type="ECO:0000313" key="2">
    <source>
        <dbReference type="EMBL" id="SDR75892.1"/>
    </source>
</evidence>
<dbReference type="EMBL" id="LT629732">
    <property type="protein sequence ID" value="SDR75892.1"/>
    <property type="molecule type" value="Genomic_DNA"/>
</dbReference>
<dbReference type="InterPro" id="IPR029063">
    <property type="entry name" value="SAM-dependent_MTases_sf"/>
</dbReference>
<reference evidence="2 3" key="1">
    <citation type="submission" date="2016-10" db="EMBL/GenBank/DDBJ databases">
        <authorList>
            <person name="de Groot N.N."/>
        </authorList>
    </citation>
    <scope>NUCLEOTIDE SEQUENCE [LARGE SCALE GENOMIC DNA]</scope>
    <source>
        <strain evidence="2 3">DSM 22024</strain>
    </source>
</reference>
<dbReference type="GO" id="GO:0008168">
    <property type="term" value="F:methyltransferase activity"/>
    <property type="evidence" value="ECO:0007669"/>
    <property type="project" value="UniProtKB-KW"/>
</dbReference>
<evidence type="ECO:0000259" key="1">
    <source>
        <dbReference type="Pfam" id="PF13649"/>
    </source>
</evidence>
<accession>A0A1H1LNM1</accession>
<name>A0A1H1LNM1_9ACTN</name>
<keyword evidence="2" id="KW-0808">Transferase</keyword>
<dbReference type="RefSeq" id="WP_241827738.1">
    <property type="nucleotide sequence ID" value="NZ_LT629732.1"/>
</dbReference>
<dbReference type="SUPFAM" id="SSF53335">
    <property type="entry name" value="S-adenosyl-L-methionine-dependent methyltransferases"/>
    <property type="match status" value="1"/>
</dbReference>
<feature type="domain" description="Methyltransferase" evidence="1">
    <location>
        <begin position="54"/>
        <end position="147"/>
    </location>
</feature>
<organism evidence="2 3">
    <name type="scientific">Actinopolymorpha singaporensis</name>
    <dbReference type="NCBI Taxonomy" id="117157"/>
    <lineage>
        <taxon>Bacteria</taxon>
        <taxon>Bacillati</taxon>
        <taxon>Actinomycetota</taxon>
        <taxon>Actinomycetes</taxon>
        <taxon>Propionibacteriales</taxon>
        <taxon>Actinopolymorphaceae</taxon>
        <taxon>Actinopolymorpha</taxon>
    </lineage>
</organism>
<sequence length="265" mass="28578">MDQHTTVNQALWNELAPLHAASDFYDVQSFLRGTGTLGELELAEVGDVTGKSLLHLMCHFGLDTLSWVREGARVTGVDFSEQAIGIARDLADRTNTEAEFVVCDVLAAAEHLNDTYDVVFLSKGVVMWIGDLDAWAGTCARLLRPGGVLYVLDHHPLALALSDPGSAEGGLALHGSYFGRPVPTVVVKDGSYAVADAGLAHQESREWTHTLGEVVTALVRAGIAIEFLHEFPARAGDMPFPNLDRDGLRDELPAMFSVRGVRTGD</sequence>
<dbReference type="AlphaFoldDB" id="A0A1H1LNM1"/>
<dbReference type="Pfam" id="PF13649">
    <property type="entry name" value="Methyltransf_25"/>
    <property type="match status" value="1"/>
</dbReference>
<dbReference type="Proteomes" id="UP000198983">
    <property type="component" value="Chromosome I"/>
</dbReference>
<protein>
    <submittedName>
        <fullName evidence="2">Methyltransferase domain-containing protein</fullName>
    </submittedName>
</protein>
<gene>
    <name evidence="2" type="ORF">SAMN04489717_0429</name>
</gene>
<dbReference type="InterPro" id="IPR041698">
    <property type="entry name" value="Methyltransf_25"/>
</dbReference>
<keyword evidence="3" id="KW-1185">Reference proteome</keyword>
<dbReference type="STRING" id="117157.SAMN04489717_0429"/>